<evidence type="ECO:0000259" key="5">
    <source>
        <dbReference type="Pfam" id="PF01494"/>
    </source>
</evidence>
<dbReference type="EMBL" id="MU157883">
    <property type="protein sequence ID" value="KAF9525493.1"/>
    <property type="molecule type" value="Genomic_DNA"/>
</dbReference>
<evidence type="ECO:0000256" key="4">
    <source>
        <dbReference type="ARBA" id="ARBA00023002"/>
    </source>
</evidence>
<evidence type="ECO:0000256" key="2">
    <source>
        <dbReference type="ARBA" id="ARBA00022630"/>
    </source>
</evidence>
<organism evidence="6 7">
    <name type="scientific">Crepidotus variabilis</name>
    <dbReference type="NCBI Taxonomy" id="179855"/>
    <lineage>
        <taxon>Eukaryota</taxon>
        <taxon>Fungi</taxon>
        <taxon>Dikarya</taxon>
        <taxon>Basidiomycota</taxon>
        <taxon>Agaricomycotina</taxon>
        <taxon>Agaricomycetes</taxon>
        <taxon>Agaricomycetidae</taxon>
        <taxon>Agaricales</taxon>
        <taxon>Agaricineae</taxon>
        <taxon>Crepidotaceae</taxon>
        <taxon>Crepidotus</taxon>
    </lineage>
</organism>
<dbReference type="InterPro" id="IPR002938">
    <property type="entry name" value="FAD-bd"/>
</dbReference>
<dbReference type="OrthoDB" id="2690153at2759"/>
<keyword evidence="6" id="KW-0503">Monooxygenase</keyword>
<gene>
    <name evidence="6" type="ORF">CPB83DRAFT_796198</name>
</gene>
<dbReference type="GO" id="GO:0071949">
    <property type="term" value="F:FAD binding"/>
    <property type="evidence" value="ECO:0007669"/>
    <property type="project" value="InterPro"/>
</dbReference>
<protein>
    <submittedName>
        <fullName evidence="6">Monooxygenase</fullName>
    </submittedName>
</protein>
<sequence length="561" mass="61644">MIHAPKVLIVGAGPTGLTHALALLRHGIPVRIIDRNAAPIPGQRGSGLHSRTFEILESLGVLDEVWKLSQPVSKVKIYKLPGGREVAKEIIIPIPNPTPDVPFPGLRSLGQNHLERILADAVWKYGYSVERGVELKTFEQQDDSEIVQATLYHQSSGKITEERYSYIIGADGGKSIVRKRLGLPFIGETREERAILGDFFMEGIDDEGIHTWGEMSNLCLKARSTETPGLFAVYVAGANLDGHVDTEDLEGSFMKLLKTVTGREDIRIKEQVWIGLYRFNIRMTPEFSGGRVFLAGDAAHVHSPTGGQGLNTGLHDSCNLAWKLALVLKGQASPSLLSTYDLERVPVVSEMLNITTKLMFKVFAKNANQDSSTFDRGGQLNQLGVNYRFSPIIIDGGEKQDPVSSYGGALNDYVRAGDRAPDAPGLVPLSQPGGRVVVDKARTTRLFKILDSRWHTVLLFVDNFAGNLNLDNYSAVVAKYSPDLVHFVFLLPKESTSVAKTVASNATFERFEDTQGHAYKAYRSTDNVSNVFVIRPDGHIGARVKDVEDIAAYFRGVFGDI</sequence>
<keyword evidence="7" id="KW-1185">Reference proteome</keyword>
<keyword evidence="2" id="KW-0285">Flavoprotein</keyword>
<proteinExistence type="predicted"/>
<dbReference type="PANTHER" id="PTHR43004:SF19">
    <property type="entry name" value="BINDING MONOOXYGENASE, PUTATIVE (JCVI)-RELATED"/>
    <property type="match status" value="1"/>
</dbReference>
<dbReference type="PRINTS" id="PR00420">
    <property type="entry name" value="RNGMNOXGNASE"/>
</dbReference>
<evidence type="ECO:0000313" key="6">
    <source>
        <dbReference type="EMBL" id="KAF9525493.1"/>
    </source>
</evidence>
<dbReference type="InterPro" id="IPR050641">
    <property type="entry name" value="RIFMO-like"/>
</dbReference>
<dbReference type="Gene3D" id="3.40.30.20">
    <property type="match status" value="1"/>
</dbReference>
<keyword evidence="4" id="KW-0560">Oxidoreductase</keyword>
<evidence type="ECO:0000256" key="1">
    <source>
        <dbReference type="ARBA" id="ARBA00001974"/>
    </source>
</evidence>
<dbReference type="InterPro" id="IPR038220">
    <property type="entry name" value="PHOX_C_sf"/>
</dbReference>
<dbReference type="AlphaFoldDB" id="A0A9P6EAR6"/>
<feature type="domain" description="FAD-binding" evidence="5">
    <location>
        <begin position="6"/>
        <end position="352"/>
    </location>
</feature>
<dbReference type="PANTHER" id="PTHR43004">
    <property type="entry name" value="TRK SYSTEM POTASSIUM UPTAKE PROTEIN"/>
    <property type="match status" value="1"/>
</dbReference>
<comment type="caution">
    <text evidence="6">The sequence shown here is derived from an EMBL/GenBank/DDBJ whole genome shotgun (WGS) entry which is preliminary data.</text>
</comment>
<name>A0A9P6EAR6_9AGAR</name>
<dbReference type="Pfam" id="PF01494">
    <property type="entry name" value="FAD_binding_3"/>
    <property type="match status" value="1"/>
</dbReference>
<dbReference type="Gene3D" id="3.50.50.60">
    <property type="entry name" value="FAD/NAD(P)-binding domain"/>
    <property type="match status" value="1"/>
</dbReference>
<accession>A0A9P6EAR6</accession>
<keyword evidence="3" id="KW-0274">FAD</keyword>
<evidence type="ECO:0000313" key="7">
    <source>
        <dbReference type="Proteomes" id="UP000807306"/>
    </source>
</evidence>
<dbReference type="GO" id="GO:0016709">
    <property type="term" value="F:oxidoreductase activity, acting on paired donors, with incorporation or reduction of molecular oxygen, NAD(P)H as one donor, and incorporation of one atom of oxygen"/>
    <property type="evidence" value="ECO:0007669"/>
    <property type="project" value="UniProtKB-ARBA"/>
</dbReference>
<reference evidence="6" key="1">
    <citation type="submission" date="2020-11" db="EMBL/GenBank/DDBJ databases">
        <authorList>
            <consortium name="DOE Joint Genome Institute"/>
            <person name="Ahrendt S."/>
            <person name="Riley R."/>
            <person name="Andreopoulos W."/>
            <person name="Labutti K."/>
            <person name="Pangilinan J."/>
            <person name="Ruiz-Duenas F.J."/>
            <person name="Barrasa J.M."/>
            <person name="Sanchez-Garcia M."/>
            <person name="Camarero S."/>
            <person name="Miyauchi S."/>
            <person name="Serrano A."/>
            <person name="Linde D."/>
            <person name="Babiker R."/>
            <person name="Drula E."/>
            <person name="Ayuso-Fernandez I."/>
            <person name="Pacheco R."/>
            <person name="Padilla G."/>
            <person name="Ferreira P."/>
            <person name="Barriuso J."/>
            <person name="Kellner H."/>
            <person name="Castanera R."/>
            <person name="Alfaro M."/>
            <person name="Ramirez L."/>
            <person name="Pisabarro A.G."/>
            <person name="Kuo A."/>
            <person name="Tritt A."/>
            <person name="Lipzen A."/>
            <person name="He G."/>
            <person name="Yan M."/>
            <person name="Ng V."/>
            <person name="Cullen D."/>
            <person name="Martin F."/>
            <person name="Rosso M.-N."/>
            <person name="Henrissat B."/>
            <person name="Hibbett D."/>
            <person name="Martinez A.T."/>
            <person name="Grigoriev I.V."/>
        </authorList>
    </citation>
    <scope>NUCLEOTIDE SEQUENCE</scope>
    <source>
        <strain evidence="6">CBS 506.95</strain>
    </source>
</reference>
<dbReference type="SUPFAM" id="SSF51905">
    <property type="entry name" value="FAD/NAD(P)-binding domain"/>
    <property type="match status" value="1"/>
</dbReference>
<dbReference type="InterPro" id="IPR036188">
    <property type="entry name" value="FAD/NAD-bd_sf"/>
</dbReference>
<dbReference type="Gene3D" id="3.30.70.2450">
    <property type="match status" value="1"/>
</dbReference>
<comment type="cofactor">
    <cofactor evidence="1">
        <name>FAD</name>
        <dbReference type="ChEBI" id="CHEBI:57692"/>
    </cofactor>
</comment>
<dbReference type="Proteomes" id="UP000807306">
    <property type="component" value="Unassembled WGS sequence"/>
</dbReference>
<evidence type="ECO:0000256" key="3">
    <source>
        <dbReference type="ARBA" id="ARBA00022827"/>
    </source>
</evidence>